<keyword evidence="4" id="KW-1185">Reference proteome</keyword>
<dbReference type="Proteomes" id="UP000005636">
    <property type="component" value="Chromosome"/>
</dbReference>
<dbReference type="Pfam" id="PF13581">
    <property type="entry name" value="HATPase_c_2"/>
    <property type="match status" value="1"/>
</dbReference>
<organism evidence="3 4">
    <name type="scientific">Geobacillus thermoleovorans CCB_US3_UF5</name>
    <dbReference type="NCBI Taxonomy" id="1111068"/>
    <lineage>
        <taxon>Bacteria</taxon>
        <taxon>Bacillati</taxon>
        <taxon>Bacillota</taxon>
        <taxon>Bacilli</taxon>
        <taxon>Bacillales</taxon>
        <taxon>Anoxybacillaceae</taxon>
        <taxon>Geobacillus</taxon>
        <taxon>Geobacillus thermoleovorans group</taxon>
    </lineage>
</organism>
<gene>
    <name evidence="3" type="ORF">GTCCBUS3UF5_4670</name>
</gene>
<dbReference type="Gene3D" id="3.30.565.10">
    <property type="entry name" value="Histidine kinase-like ATPase, C-terminal domain"/>
    <property type="match status" value="1"/>
</dbReference>
<name>A0ABN3ZSL4_GEOTH</name>
<accession>A0ABN3ZSL4</accession>
<reference evidence="3 4" key="1">
    <citation type="submission" date="2011-11" db="EMBL/GenBank/DDBJ databases">
        <title>Complete genome sequence of thermophilic Geobacillus thermoleovorans CCB_US3_UF5.</title>
        <authorList>
            <person name="Muhd Sakaff M.K.L."/>
            <person name="Abdul Rahman A.Y."/>
            <person name="Saito J.A."/>
            <person name="Hou S."/>
            <person name="Alam M."/>
        </authorList>
    </citation>
    <scope>NUCLEOTIDE SEQUENCE [LARGE SCALE GENOMIC DNA]</scope>
    <source>
        <strain evidence="3 4">CCB_US3_UF5</strain>
    </source>
</reference>
<evidence type="ECO:0000256" key="1">
    <source>
        <dbReference type="SAM" id="MobiDB-lite"/>
    </source>
</evidence>
<evidence type="ECO:0000259" key="2">
    <source>
        <dbReference type="Pfam" id="PF13581"/>
    </source>
</evidence>
<sequence length="206" mass="23515">MLLWPAHKHNKDRGMPMKPKAMIRTMAIVKTADILKAMDITEELAKRMGFLPRDCLFLRLATEEACTNAYEYCQKTRKLPFRIFWKIDARQFMIIVKQRGGCFSVAQTDVVNTGPRGRGLQLITHIVDDVYVKQAGNNVLFCMCKCKKKSDYWRKQDGDKTRGNLHAYMGRRYYLKQCRIVPSSAGKVAGQTGGSIDRQHGGGQIH</sequence>
<evidence type="ECO:0000313" key="3">
    <source>
        <dbReference type="EMBL" id="AEV17791.1"/>
    </source>
</evidence>
<feature type="domain" description="Histidine kinase/HSP90-like ATPase" evidence="2">
    <location>
        <begin position="34"/>
        <end position="141"/>
    </location>
</feature>
<feature type="region of interest" description="Disordered" evidence="1">
    <location>
        <begin position="186"/>
        <end position="206"/>
    </location>
</feature>
<evidence type="ECO:0000313" key="4">
    <source>
        <dbReference type="Proteomes" id="UP000005636"/>
    </source>
</evidence>
<dbReference type="CDD" id="cd16936">
    <property type="entry name" value="HATPase_RsbW-like"/>
    <property type="match status" value="1"/>
</dbReference>
<protein>
    <recommendedName>
        <fullName evidence="2">Histidine kinase/HSP90-like ATPase domain-containing protein</fullName>
    </recommendedName>
</protein>
<dbReference type="InterPro" id="IPR036890">
    <property type="entry name" value="HATPase_C_sf"/>
</dbReference>
<proteinExistence type="predicted"/>
<dbReference type="InterPro" id="IPR003594">
    <property type="entry name" value="HATPase_dom"/>
</dbReference>
<dbReference type="EMBL" id="CP003125">
    <property type="protein sequence ID" value="AEV17791.1"/>
    <property type="molecule type" value="Genomic_DNA"/>
</dbReference>